<dbReference type="GO" id="GO:0009055">
    <property type="term" value="F:electron transfer activity"/>
    <property type="evidence" value="ECO:0007669"/>
    <property type="project" value="UniProtKB-ARBA"/>
</dbReference>
<comment type="caution">
    <text evidence="8">The sequence shown here is derived from an EMBL/GenBank/DDBJ whole genome shotgun (WGS) entry which is preliminary data.</text>
</comment>
<dbReference type="InterPro" id="IPR001041">
    <property type="entry name" value="2Fe-2S_ferredoxin-type"/>
</dbReference>
<keyword evidence="3" id="KW-0560">Oxidoreductase</keyword>
<name>A0A5N6P7R8_9ASTR</name>
<dbReference type="InterPro" id="IPR036010">
    <property type="entry name" value="2Fe-2S_ferredoxin-like_sf"/>
</dbReference>
<evidence type="ECO:0000256" key="3">
    <source>
        <dbReference type="ARBA" id="ARBA00023002"/>
    </source>
</evidence>
<dbReference type="OrthoDB" id="1114212at2759"/>
<dbReference type="InterPro" id="IPR002888">
    <property type="entry name" value="2Fe-2S-bd"/>
</dbReference>
<dbReference type="AlphaFoldDB" id="A0A5N6P7R8"/>
<dbReference type="PANTHER" id="PTHR45444">
    <property type="entry name" value="XANTHINE DEHYDROGENASE"/>
    <property type="match status" value="1"/>
</dbReference>
<dbReference type="InterPro" id="IPR036884">
    <property type="entry name" value="2Fe-2S-bd_dom_sf"/>
</dbReference>
<dbReference type="Pfam" id="PF00111">
    <property type="entry name" value="Fer2"/>
    <property type="match status" value="1"/>
</dbReference>
<evidence type="ECO:0000256" key="6">
    <source>
        <dbReference type="ARBA" id="ARBA00034078"/>
    </source>
</evidence>
<dbReference type="FunFam" id="3.10.20.30:FF:000015">
    <property type="entry name" value="Aldehyde oxidase 1"/>
    <property type="match status" value="1"/>
</dbReference>
<dbReference type="SUPFAM" id="SSF54292">
    <property type="entry name" value="2Fe-2S ferredoxin-like"/>
    <property type="match status" value="1"/>
</dbReference>
<dbReference type="Proteomes" id="UP000326396">
    <property type="component" value="Linkage Group LG14"/>
</dbReference>
<protein>
    <recommendedName>
        <fullName evidence="7">2Fe-2S ferredoxin-type domain-containing protein</fullName>
    </recommendedName>
</protein>
<keyword evidence="5" id="KW-0411">Iron-sulfur</keyword>
<dbReference type="Gene3D" id="3.10.20.30">
    <property type="match status" value="1"/>
</dbReference>
<keyword evidence="1" id="KW-0001">2Fe-2S</keyword>
<keyword evidence="2" id="KW-0479">Metal-binding</keyword>
<dbReference type="PANTHER" id="PTHR45444:SF3">
    <property type="entry name" value="XANTHINE DEHYDROGENASE"/>
    <property type="match status" value="1"/>
</dbReference>
<evidence type="ECO:0000259" key="7">
    <source>
        <dbReference type="PROSITE" id="PS51085"/>
    </source>
</evidence>
<dbReference type="InterPro" id="IPR016208">
    <property type="entry name" value="Ald_Oxase/xanthine_DH-like"/>
</dbReference>
<dbReference type="GO" id="GO:0051537">
    <property type="term" value="F:2 iron, 2 sulfur cluster binding"/>
    <property type="evidence" value="ECO:0007669"/>
    <property type="project" value="UniProtKB-KW"/>
</dbReference>
<keyword evidence="4" id="KW-0408">Iron</keyword>
<comment type="cofactor">
    <cofactor evidence="6">
        <name>[2Fe-2S] cluster</name>
        <dbReference type="ChEBI" id="CHEBI:190135"/>
    </cofactor>
</comment>
<dbReference type="PROSITE" id="PS00197">
    <property type="entry name" value="2FE2S_FER_1"/>
    <property type="match status" value="1"/>
</dbReference>
<sequence>MGSLKNEGELEESKDAILYVNGVRKVLSDGLAHLTLLEYLRDSGLTGTKLGCGEGGCGACTVMVSYFDQNSKKCVHQAINACLAPLYSVEGMHVITVEGLGNQKFGLHPVQESLASRHGSQCGFCTPGFIMSMYALLRSNKTPPTEEQIEESLAGNLCRCTGYRPILDAFQVFAKSNIYYTQMVLSRYKNLKTVNLFALQLANPVLVDPTRNC</sequence>
<dbReference type="GO" id="GO:0009507">
    <property type="term" value="C:chloroplast"/>
    <property type="evidence" value="ECO:0007669"/>
    <property type="project" value="UniProtKB-ARBA"/>
</dbReference>
<reference evidence="8 9" key="1">
    <citation type="submission" date="2019-05" db="EMBL/GenBank/DDBJ databases">
        <title>Mikania micrantha, genome provides insights into the molecular mechanism of rapid growth.</title>
        <authorList>
            <person name="Liu B."/>
        </authorList>
    </citation>
    <scope>NUCLEOTIDE SEQUENCE [LARGE SCALE GENOMIC DNA]</scope>
    <source>
        <strain evidence="8">NLD-2019</strain>
        <tissue evidence="8">Leaf</tissue>
    </source>
</reference>
<evidence type="ECO:0000256" key="4">
    <source>
        <dbReference type="ARBA" id="ARBA00023004"/>
    </source>
</evidence>
<proteinExistence type="predicted"/>
<gene>
    <name evidence="8" type="ORF">E3N88_13144</name>
</gene>
<dbReference type="InterPro" id="IPR006058">
    <property type="entry name" value="2Fe2S_fd_BS"/>
</dbReference>
<evidence type="ECO:0000313" key="8">
    <source>
        <dbReference type="EMBL" id="KAD5961671.1"/>
    </source>
</evidence>
<dbReference type="InterPro" id="IPR012675">
    <property type="entry name" value="Beta-grasp_dom_sf"/>
</dbReference>
<dbReference type="EMBL" id="SZYD01000006">
    <property type="protein sequence ID" value="KAD5961671.1"/>
    <property type="molecule type" value="Genomic_DNA"/>
</dbReference>
<dbReference type="GO" id="GO:0005506">
    <property type="term" value="F:iron ion binding"/>
    <property type="evidence" value="ECO:0007669"/>
    <property type="project" value="InterPro"/>
</dbReference>
<accession>A0A5N6P7R8</accession>
<feature type="domain" description="2Fe-2S ferredoxin-type" evidence="7">
    <location>
        <begin position="14"/>
        <end position="100"/>
    </location>
</feature>
<organism evidence="8 9">
    <name type="scientific">Mikania micrantha</name>
    <name type="common">bitter vine</name>
    <dbReference type="NCBI Taxonomy" id="192012"/>
    <lineage>
        <taxon>Eukaryota</taxon>
        <taxon>Viridiplantae</taxon>
        <taxon>Streptophyta</taxon>
        <taxon>Embryophyta</taxon>
        <taxon>Tracheophyta</taxon>
        <taxon>Spermatophyta</taxon>
        <taxon>Magnoliopsida</taxon>
        <taxon>eudicotyledons</taxon>
        <taxon>Gunneridae</taxon>
        <taxon>Pentapetalae</taxon>
        <taxon>asterids</taxon>
        <taxon>campanulids</taxon>
        <taxon>Asterales</taxon>
        <taxon>Asteraceae</taxon>
        <taxon>Asteroideae</taxon>
        <taxon>Heliantheae alliance</taxon>
        <taxon>Eupatorieae</taxon>
        <taxon>Mikania</taxon>
    </lineage>
</organism>
<dbReference type="SUPFAM" id="SSF47741">
    <property type="entry name" value="CO dehydrogenase ISP C-domain like"/>
    <property type="match status" value="1"/>
</dbReference>
<evidence type="ECO:0000313" key="9">
    <source>
        <dbReference type="Proteomes" id="UP000326396"/>
    </source>
</evidence>
<dbReference type="PROSITE" id="PS51085">
    <property type="entry name" value="2FE2S_FER_2"/>
    <property type="match status" value="1"/>
</dbReference>
<dbReference type="Pfam" id="PF01799">
    <property type="entry name" value="Fer2_2"/>
    <property type="match status" value="1"/>
</dbReference>
<keyword evidence="9" id="KW-1185">Reference proteome</keyword>
<dbReference type="GO" id="GO:0006124">
    <property type="term" value="P:ferredoxin metabolic process"/>
    <property type="evidence" value="ECO:0007669"/>
    <property type="project" value="UniProtKB-ARBA"/>
</dbReference>
<dbReference type="GO" id="GO:0016491">
    <property type="term" value="F:oxidoreductase activity"/>
    <property type="evidence" value="ECO:0007669"/>
    <property type="project" value="UniProtKB-KW"/>
</dbReference>
<evidence type="ECO:0000256" key="1">
    <source>
        <dbReference type="ARBA" id="ARBA00022714"/>
    </source>
</evidence>
<evidence type="ECO:0000256" key="5">
    <source>
        <dbReference type="ARBA" id="ARBA00023014"/>
    </source>
</evidence>
<dbReference type="Gene3D" id="1.10.150.120">
    <property type="entry name" value="[2Fe-2S]-binding domain"/>
    <property type="match status" value="1"/>
</dbReference>
<evidence type="ECO:0000256" key="2">
    <source>
        <dbReference type="ARBA" id="ARBA00022723"/>
    </source>
</evidence>